<protein>
    <recommendedName>
        <fullName evidence="9 10">Ribonuclease Y</fullName>
        <shortName evidence="9">RNase Y</shortName>
        <ecNumber evidence="9 10">3.1.-.-</ecNumber>
    </recommendedName>
</protein>
<evidence type="ECO:0000259" key="12">
    <source>
        <dbReference type="PROSITE" id="PS51831"/>
    </source>
</evidence>
<keyword evidence="4 9" id="KW-0255">Endonuclease</keyword>
<keyword evidence="6 9" id="KW-0694">RNA-binding</keyword>
<comment type="function">
    <text evidence="9">Endoribonuclease that initiates mRNA decay.</text>
</comment>
<dbReference type="NCBIfam" id="TIGR03319">
    <property type="entry name" value="RNase_Y"/>
    <property type="match status" value="1"/>
</dbReference>
<dbReference type="PANTHER" id="PTHR12826">
    <property type="entry name" value="RIBONUCLEASE Y"/>
    <property type="match status" value="1"/>
</dbReference>
<evidence type="ECO:0000256" key="2">
    <source>
        <dbReference type="ARBA" id="ARBA00022692"/>
    </source>
</evidence>
<comment type="caution">
    <text evidence="13">The sequence shown here is derived from an EMBL/GenBank/DDBJ whole genome shotgun (WGS) entry which is preliminary data.</text>
</comment>
<dbReference type="InterPro" id="IPR006675">
    <property type="entry name" value="HDIG_dom"/>
</dbReference>
<dbReference type="Gene3D" id="3.30.1370.10">
    <property type="entry name" value="K Homology domain, type 1"/>
    <property type="match status" value="1"/>
</dbReference>
<dbReference type="InterPro" id="IPR022711">
    <property type="entry name" value="RNase_Y_N"/>
</dbReference>
<evidence type="ECO:0000256" key="9">
    <source>
        <dbReference type="HAMAP-Rule" id="MF_00335"/>
    </source>
</evidence>
<dbReference type="FunFam" id="3.30.1370.10:FF:000006">
    <property type="entry name" value="Ribonuclease Y"/>
    <property type="match status" value="1"/>
</dbReference>
<dbReference type="CDD" id="cd22431">
    <property type="entry name" value="KH-I_RNaseY"/>
    <property type="match status" value="1"/>
</dbReference>
<dbReference type="Pfam" id="PF01966">
    <property type="entry name" value="HD"/>
    <property type="match status" value="1"/>
</dbReference>
<dbReference type="GO" id="GO:0005886">
    <property type="term" value="C:plasma membrane"/>
    <property type="evidence" value="ECO:0007669"/>
    <property type="project" value="UniProtKB-UniRule"/>
</dbReference>
<reference evidence="13 14" key="1">
    <citation type="submission" date="2020-08" db="EMBL/GenBank/DDBJ databases">
        <title>Functional genomics of gut bacteria from endangered species of beetles.</title>
        <authorList>
            <person name="Carlos-Shanley C."/>
        </authorList>
    </citation>
    <scope>NUCLEOTIDE SEQUENCE [LARGE SCALE GENOMIC DNA]</scope>
    <source>
        <strain evidence="13 14">S00136</strain>
    </source>
</reference>
<dbReference type="RefSeq" id="WP_184160707.1">
    <property type="nucleotide sequence ID" value="NZ_JACHLC010000001.1"/>
</dbReference>
<dbReference type="InterPro" id="IPR017705">
    <property type="entry name" value="Ribonuclease_Y"/>
</dbReference>
<dbReference type="Pfam" id="PF12072">
    <property type="entry name" value="RNase_Y_N"/>
    <property type="match status" value="1"/>
</dbReference>
<dbReference type="InterPro" id="IPR004088">
    <property type="entry name" value="KH_dom_type_1"/>
</dbReference>
<dbReference type="EC" id="3.1.-.-" evidence="9 10"/>
<dbReference type="CDD" id="cd00077">
    <property type="entry name" value="HDc"/>
    <property type="match status" value="1"/>
</dbReference>
<keyword evidence="7" id="KW-1133">Transmembrane helix</keyword>
<evidence type="ECO:0000256" key="3">
    <source>
        <dbReference type="ARBA" id="ARBA00022722"/>
    </source>
</evidence>
<dbReference type="SUPFAM" id="SSF54791">
    <property type="entry name" value="Eukaryotic type KH-domain (KH-domain type I)"/>
    <property type="match status" value="1"/>
</dbReference>
<dbReference type="HAMAP" id="MF_00335">
    <property type="entry name" value="RNase_Y"/>
    <property type="match status" value="1"/>
</dbReference>
<dbReference type="PANTHER" id="PTHR12826:SF15">
    <property type="entry name" value="RIBONUCLEASE Y"/>
    <property type="match status" value="1"/>
</dbReference>
<keyword evidence="3 9" id="KW-0540">Nuclease</keyword>
<dbReference type="GO" id="GO:0004521">
    <property type="term" value="F:RNA endonuclease activity"/>
    <property type="evidence" value="ECO:0007669"/>
    <property type="project" value="UniProtKB-UniRule"/>
</dbReference>
<keyword evidence="14" id="KW-1185">Reference proteome</keyword>
<dbReference type="Gene3D" id="1.10.3210.10">
    <property type="entry name" value="Hypothetical protein af1432"/>
    <property type="match status" value="1"/>
</dbReference>
<gene>
    <name evidence="9" type="primary">rny</name>
    <name evidence="13" type="ORF">HNP36_000523</name>
</gene>
<evidence type="ECO:0000256" key="10">
    <source>
        <dbReference type="NCBIfam" id="TIGR03319"/>
    </source>
</evidence>
<dbReference type="SMART" id="SM00322">
    <property type="entry name" value="KH"/>
    <property type="match status" value="1"/>
</dbReference>
<evidence type="ECO:0000256" key="7">
    <source>
        <dbReference type="ARBA" id="ARBA00022989"/>
    </source>
</evidence>
<dbReference type="EMBL" id="JACHLC010000001">
    <property type="protein sequence ID" value="MBB6369470.1"/>
    <property type="molecule type" value="Genomic_DNA"/>
</dbReference>
<accession>A0A841N7N5</accession>
<keyword evidence="5 9" id="KW-0378">Hydrolase</keyword>
<dbReference type="PROSITE" id="PS51831">
    <property type="entry name" value="HD"/>
    <property type="match status" value="1"/>
</dbReference>
<dbReference type="NCBIfam" id="TIGR00277">
    <property type="entry name" value="HDIG"/>
    <property type="match status" value="1"/>
</dbReference>
<dbReference type="Proteomes" id="UP000589738">
    <property type="component" value="Unassembled WGS sequence"/>
</dbReference>
<dbReference type="SUPFAM" id="SSF109604">
    <property type="entry name" value="HD-domain/PDEase-like"/>
    <property type="match status" value="1"/>
</dbReference>
<dbReference type="FunFam" id="1.10.3210.10:FF:000013">
    <property type="entry name" value="Ribonuclease Y"/>
    <property type="match status" value="1"/>
</dbReference>
<dbReference type="InterPro" id="IPR004087">
    <property type="entry name" value="KH_dom"/>
</dbReference>
<keyword evidence="11" id="KW-0175">Coiled coil</keyword>
<dbReference type="GO" id="GO:0016787">
    <property type="term" value="F:hydrolase activity"/>
    <property type="evidence" value="ECO:0007669"/>
    <property type="project" value="UniProtKB-KW"/>
</dbReference>
<dbReference type="AlphaFoldDB" id="A0A841N7N5"/>
<evidence type="ECO:0000313" key="13">
    <source>
        <dbReference type="EMBL" id="MBB6369470.1"/>
    </source>
</evidence>
<keyword evidence="8" id="KW-0472">Membrane</keyword>
<feature type="coiled-coil region" evidence="11">
    <location>
        <begin position="35"/>
        <end position="148"/>
    </location>
</feature>
<dbReference type="SMART" id="SM00471">
    <property type="entry name" value="HDc"/>
    <property type="match status" value="1"/>
</dbReference>
<dbReference type="Pfam" id="PF00013">
    <property type="entry name" value="KH_1"/>
    <property type="match status" value="1"/>
</dbReference>
<proteinExistence type="inferred from homology"/>
<organism evidence="13 14">
    <name type="scientific">Chryseobacterium shigense</name>
    <dbReference type="NCBI Taxonomy" id="297244"/>
    <lineage>
        <taxon>Bacteria</taxon>
        <taxon>Pseudomonadati</taxon>
        <taxon>Bacteroidota</taxon>
        <taxon>Flavobacteriia</taxon>
        <taxon>Flavobacteriales</taxon>
        <taxon>Weeksellaceae</taxon>
        <taxon>Chryseobacterium group</taxon>
        <taxon>Chryseobacterium</taxon>
    </lineage>
</organism>
<feature type="domain" description="HD" evidence="12">
    <location>
        <begin position="338"/>
        <end position="431"/>
    </location>
</feature>
<keyword evidence="2" id="KW-0812">Transmembrane</keyword>
<evidence type="ECO:0000256" key="6">
    <source>
        <dbReference type="ARBA" id="ARBA00022884"/>
    </source>
</evidence>
<dbReference type="InterPro" id="IPR003607">
    <property type="entry name" value="HD/PDEase_dom"/>
</dbReference>
<dbReference type="PROSITE" id="PS50084">
    <property type="entry name" value="KH_TYPE_1"/>
    <property type="match status" value="1"/>
</dbReference>
<keyword evidence="1" id="KW-1003">Cell membrane</keyword>
<comment type="similarity">
    <text evidence="9">Belongs to the RNase Y family.</text>
</comment>
<evidence type="ECO:0000256" key="5">
    <source>
        <dbReference type="ARBA" id="ARBA00022801"/>
    </source>
</evidence>
<evidence type="ECO:0000256" key="1">
    <source>
        <dbReference type="ARBA" id="ARBA00022475"/>
    </source>
</evidence>
<evidence type="ECO:0000313" key="14">
    <source>
        <dbReference type="Proteomes" id="UP000589738"/>
    </source>
</evidence>
<dbReference type="InterPro" id="IPR006674">
    <property type="entry name" value="HD_domain"/>
</dbReference>
<evidence type="ECO:0000256" key="8">
    <source>
        <dbReference type="ARBA" id="ARBA00023136"/>
    </source>
</evidence>
<name>A0A841N7N5_9FLAO</name>
<dbReference type="InterPro" id="IPR036612">
    <property type="entry name" value="KH_dom_type_1_sf"/>
</dbReference>
<sequence length="522" mass="58335">MTTAIIVGVICLFIGAVVGILFSRSSLNTKAKFIVDDAKKNAENLIEKANVQAESIKKEKNLQAKEKFLELKSQHDADIQSREKKMQEVEKRIKDKEHKLNDELSKTGKLEKDLDKQIADYAKKNEILERKQQELEVATTKKVEILEKIANYTAEEAKAELVETMKAEAKTRAQAHVQGIMEEAQLNAKNEARKIVIQTIQRIGTEQAIENSVSVFNIESDEVKGRIIGREGRNIRALEAVTGVEIIVDDTPEAILLSCFDPVRREIARLSLHRLVTDGRIHPARIEEVVEKTRKQIEEEIIEVGKRTIIDLGIHGLHPELIKIVGRMKYRSSYGQNLLQHSREVANIAATMAAELGLNVKLAKRAGLLHDIGKVPEQESELPHALLGMQWAEKYGENAEVVNAIGAHHDEIEMKSLLSPIIQVADAISGARPGARRQVLESYIQRLKDLESAALSFDGVSSAYAIQAGRELRVMVESGKVNDEVANQLSYDISEKIQNELTYPGQVKVTVIRETRAVNIAR</sequence>
<dbReference type="GO" id="GO:0003723">
    <property type="term" value="F:RNA binding"/>
    <property type="evidence" value="ECO:0007669"/>
    <property type="project" value="UniProtKB-UniRule"/>
</dbReference>
<dbReference type="GO" id="GO:0006402">
    <property type="term" value="P:mRNA catabolic process"/>
    <property type="evidence" value="ECO:0007669"/>
    <property type="project" value="UniProtKB-UniRule"/>
</dbReference>
<evidence type="ECO:0000256" key="4">
    <source>
        <dbReference type="ARBA" id="ARBA00022759"/>
    </source>
</evidence>
<evidence type="ECO:0000256" key="11">
    <source>
        <dbReference type="SAM" id="Coils"/>
    </source>
</evidence>